<name>A0ABD0LMP6_9CAEN</name>
<keyword evidence="3" id="KW-0963">Cytoplasm</keyword>
<feature type="non-terminal residue" evidence="12">
    <location>
        <position position="1"/>
    </location>
</feature>
<evidence type="ECO:0000313" key="12">
    <source>
        <dbReference type="EMBL" id="KAK7500741.1"/>
    </source>
</evidence>
<keyword evidence="4" id="KW-0479">Metal-binding</keyword>
<sequence>SCNWLRQGSSCRLGGQFFEQDFREKVKLLTERKRPSNMDGDRRYGYFRCTDCNKVWESSHVYCSKGTDTALYEQDCKSCGTACFPYRVERIRCSVCGLEECRCSKEDRDKKRHINPNKPHRSELCHKCQAGLPCTH</sequence>
<keyword evidence="5" id="KW-0863">Zinc-finger</keyword>
<keyword evidence="6" id="KW-0221">Differentiation</keyword>
<dbReference type="PANTHER" id="PTHR31054:SF3">
    <property type="entry name" value="ZYGOTE ARREST PROTEIN 1-LIKE"/>
    <property type="match status" value="1"/>
</dbReference>
<keyword evidence="2" id="KW-0217">Developmental protein</keyword>
<comment type="similarity">
    <text evidence="10">Belongs to the ZAR1 family.</text>
</comment>
<organism evidence="12 13">
    <name type="scientific">Batillaria attramentaria</name>
    <dbReference type="NCBI Taxonomy" id="370345"/>
    <lineage>
        <taxon>Eukaryota</taxon>
        <taxon>Metazoa</taxon>
        <taxon>Spiralia</taxon>
        <taxon>Lophotrochozoa</taxon>
        <taxon>Mollusca</taxon>
        <taxon>Gastropoda</taxon>
        <taxon>Caenogastropoda</taxon>
        <taxon>Sorbeoconcha</taxon>
        <taxon>Cerithioidea</taxon>
        <taxon>Batillariidae</taxon>
        <taxon>Batillaria</taxon>
    </lineage>
</organism>
<proteinExistence type="inferred from homology"/>
<dbReference type="GO" id="GO:0048477">
    <property type="term" value="P:oogenesis"/>
    <property type="evidence" value="ECO:0007669"/>
    <property type="project" value="UniProtKB-KW"/>
</dbReference>
<dbReference type="Proteomes" id="UP001519460">
    <property type="component" value="Unassembled WGS sequence"/>
</dbReference>
<evidence type="ECO:0000256" key="2">
    <source>
        <dbReference type="ARBA" id="ARBA00022473"/>
    </source>
</evidence>
<keyword evidence="8" id="KW-0694">RNA-binding</keyword>
<evidence type="ECO:0000256" key="1">
    <source>
        <dbReference type="ARBA" id="ARBA00004496"/>
    </source>
</evidence>
<evidence type="ECO:0000256" key="6">
    <source>
        <dbReference type="ARBA" id="ARBA00022782"/>
    </source>
</evidence>
<dbReference type="EMBL" id="JACVVK020000035">
    <property type="protein sequence ID" value="KAK7500741.1"/>
    <property type="molecule type" value="Genomic_DNA"/>
</dbReference>
<dbReference type="GO" id="GO:0008270">
    <property type="term" value="F:zinc ion binding"/>
    <property type="evidence" value="ECO:0007669"/>
    <property type="project" value="UniProtKB-KW"/>
</dbReference>
<dbReference type="SMART" id="SM01328">
    <property type="entry name" value="zf-3CxxC"/>
    <property type="match status" value="1"/>
</dbReference>
<dbReference type="InterPro" id="IPR027377">
    <property type="entry name" value="ZAR1/RTP1-5-like_Znf-3CxxC"/>
</dbReference>
<reference evidence="12 13" key="1">
    <citation type="journal article" date="2023" name="Sci. Data">
        <title>Genome assembly of the Korean intertidal mud-creeper Batillaria attramentaria.</title>
        <authorList>
            <person name="Patra A.K."/>
            <person name="Ho P.T."/>
            <person name="Jun S."/>
            <person name="Lee S.J."/>
            <person name="Kim Y."/>
            <person name="Won Y.J."/>
        </authorList>
    </citation>
    <scope>NUCLEOTIDE SEQUENCE [LARGE SCALE GENOMIC DNA]</scope>
    <source>
        <strain evidence="12">Wonlab-2016</strain>
    </source>
</reference>
<dbReference type="GO" id="GO:0005737">
    <property type="term" value="C:cytoplasm"/>
    <property type="evidence" value="ECO:0007669"/>
    <property type="project" value="UniProtKB-SubCell"/>
</dbReference>
<evidence type="ECO:0000256" key="3">
    <source>
        <dbReference type="ARBA" id="ARBA00022490"/>
    </source>
</evidence>
<dbReference type="InterPro" id="IPR026775">
    <property type="entry name" value="Zar1"/>
</dbReference>
<evidence type="ECO:0000256" key="7">
    <source>
        <dbReference type="ARBA" id="ARBA00022833"/>
    </source>
</evidence>
<evidence type="ECO:0000256" key="5">
    <source>
        <dbReference type="ARBA" id="ARBA00022771"/>
    </source>
</evidence>
<dbReference type="GO" id="GO:0017148">
    <property type="term" value="P:negative regulation of translation"/>
    <property type="evidence" value="ECO:0007669"/>
    <property type="project" value="UniProtKB-ARBA"/>
</dbReference>
<keyword evidence="13" id="KW-1185">Reference proteome</keyword>
<dbReference type="GO" id="GO:0003729">
    <property type="term" value="F:mRNA binding"/>
    <property type="evidence" value="ECO:0007669"/>
    <property type="project" value="UniProtKB-ARBA"/>
</dbReference>
<evidence type="ECO:0000256" key="10">
    <source>
        <dbReference type="ARBA" id="ARBA00034699"/>
    </source>
</evidence>
<keyword evidence="9" id="KW-0896">Oogenesis</keyword>
<dbReference type="PANTHER" id="PTHR31054">
    <property type="entry name" value="ZYGOTE ARREST PROTEIN 1-LIKE ISOFORM X1"/>
    <property type="match status" value="1"/>
</dbReference>
<gene>
    <name evidence="12" type="ORF">BaRGS_00007985</name>
</gene>
<keyword evidence="7" id="KW-0862">Zinc</keyword>
<evidence type="ECO:0000259" key="11">
    <source>
        <dbReference type="SMART" id="SM01328"/>
    </source>
</evidence>
<comment type="subcellular location">
    <subcellularLocation>
        <location evidence="1">Cytoplasm</location>
    </subcellularLocation>
</comment>
<evidence type="ECO:0000256" key="4">
    <source>
        <dbReference type="ARBA" id="ARBA00022723"/>
    </source>
</evidence>
<evidence type="ECO:0000313" key="13">
    <source>
        <dbReference type="Proteomes" id="UP001519460"/>
    </source>
</evidence>
<protein>
    <recommendedName>
        <fullName evidence="11">3CxxC-type domain-containing protein</fullName>
    </recommendedName>
</protein>
<evidence type="ECO:0000256" key="9">
    <source>
        <dbReference type="ARBA" id="ARBA00022943"/>
    </source>
</evidence>
<feature type="domain" description="3CxxC-type" evidence="11">
    <location>
        <begin position="42"/>
        <end position="131"/>
    </location>
</feature>
<dbReference type="Pfam" id="PF13695">
    <property type="entry name" value="Zn_ribbon_3CxxC"/>
    <property type="match status" value="1"/>
</dbReference>
<comment type="caution">
    <text evidence="12">The sequence shown here is derived from an EMBL/GenBank/DDBJ whole genome shotgun (WGS) entry which is preliminary data.</text>
</comment>
<accession>A0ABD0LMP6</accession>
<evidence type="ECO:0000256" key="8">
    <source>
        <dbReference type="ARBA" id="ARBA00022884"/>
    </source>
</evidence>
<dbReference type="AlphaFoldDB" id="A0ABD0LMP6"/>